<name>A0A7S3K4B8_9STRA</name>
<dbReference type="AlphaFoldDB" id="A0A7S3K4B8"/>
<sequence>MFFNGIGFVGFGLRPGVSGWDFIDRSGFAEKSQAAMRREKAAKDAFDEFRAAVEKQGAPVTKKDFLLPPSHLTSACYADFRKHVLASPGWTCRRRRATEQEKSIFKEKRKAPVYFIDLSYKPIDPSDLDPKKKNSC</sequence>
<proteinExistence type="predicted"/>
<gene>
    <name evidence="1" type="ORF">ALAG00032_LOCUS13336</name>
</gene>
<protein>
    <submittedName>
        <fullName evidence="1">Uncharacterized protein</fullName>
    </submittedName>
</protein>
<dbReference type="EMBL" id="HBIJ01020375">
    <property type="protein sequence ID" value="CAE0372552.1"/>
    <property type="molecule type" value="Transcribed_RNA"/>
</dbReference>
<reference evidence="1" key="1">
    <citation type="submission" date="2021-01" db="EMBL/GenBank/DDBJ databases">
        <authorList>
            <person name="Corre E."/>
            <person name="Pelletier E."/>
            <person name="Niang G."/>
            <person name="Scheremetjew M."/>
            <person name="Finn R."/>
            <person name="Kale V."/>
            <person name="Holt S."/>
            <person name="Cochrane G."/>
            <person name="Meng A."/>
            <person name="Brown T."/>
            <person name="Cohen L."/>
        </authorList>
    </citation>
    <scope>NUCLEOTIDE SEQUENCE</scope>
    <source>
        <strain evidence="1">CCMP1510</strain>
    </source>
</reference>
<accession>A0A7S3K4B8</accession>
<organism evidence="1">
    <name type="scientific">Aureoumbra lagunensis</name>
    <dbReference type="NCBI Taxonomy" id="44058"/>
    <lineage>
        <taxon>Eukaryota</taxon>
        <taxon>Sar</taxon>
        <taxon>Stramenopiles</taxon>
        <taxon>Ochrophyta</taxon>
        <taxon>Pelagophyceae</taxon>
        <taxon>Pelagomonadales</taxon>
        <taxon>Aureoumbra</taxon>
    </lineage>
</organism>
<evidence type="ECO:0000313" key="1">
    <source>
        <dbReference type="EMBL" id="CAE0372552.1"/>
    </source>
</evidence>